<evidence type="ECO:0000259" key="3">
    <source>
        <dbReference type="PROSITE" id="PS50883"/>
    </source>
</evidence>
<organism evidence="5 6">
    <name type="scientific">Thiorhodovibrio frisius</name>
    <dbReference type="NCBI Taxonomy" id="631362"/>
    <lineage>
        <taxon>Bacteria</taxon>
        <taxon>Pseudomonadati</taxon>
        <taxon>Pseudomonadota</taxon>
        <taxon>Gammaproteobacteria</taxon>
        <taxon>Chromatiales</taxon>
        <taxon>Chromatiaceae</taxon>
        <taxon>Thiorhodovibrio</taxon>
    </lineage>
</organism>
<dbReference type="PROSITE" id="PS50887">
    <property type="entry name" value="GGDEF"/>
    <property type="match status" value="1"/>
</dbReference>
<dbReference type="Pfam" id="PF00990">
    <property type="entry name" value="GGDEF"/>
    <property type="match status" value="1"/>
</dbReference>
<name>H8YXJ3_9GAMM</name>
<dbReference type="SMART" id="SM00267">
    <property type="entry name" value="GGDEF"/>
    <property type="match status" value="1"/>
</dbReference>
<proteinExistence type="predicted"/>
<evidence type="ECO:0000256" key="2">
    <source>
        <dbReference type="SAM" id="Phobius"/>
    </source>
</evidence>
<dbReference type="CDD" id="cd01948">
    <property type="entry name" value="EAL"/>
    <property type="match status" value="1"/>
</dbReference>
<evidence type="ECO:0000256" key="1">
    <source>
        <dbReference type="ARBA" id="ARBA00001946"/>
    </source>
</evidence>
<dbReference type="HOGENOM" id="CLU_000445_70_44_6"/>
<dbReference type="EMBL" id="JH603168">
    <property type="protein sequence ID" value="EIC23169.1"/>
    <property type="molecule type" value="Genomic_DNA"/>
</dbReference>
<keyword evidence="2" id="KW-0812">Transmembrane</keyword>
<dbReference type="FunFam" id="3.30.70.270:FF:000001">
    <property type="entry name" value="Diguanylate cyclase domain protein"/>
    <property type="match status" value="1"/>
</dbReference>
<evidence type="ECO:0000259" key="4">
    <source>
        <dbReference type="PROSITE" id="PS50887"/>
    </source>
</evidence>
<protein>
    <submittedName>
        <fullName evidence="5">Diguanylate cyclase (GGDEF) domain-containing protein</fullName>
    </submittedName>
</protein>
<dbReference type="InterPro" id="IPR029787">
    <property type="entry name" value="Nucleotide_cyclase"/>
</dbReference>
<keyword evidence="2" id="KW-0472">Membrane</keyword>
<feature type="domain" description="EAL" evidence="3">
    <location>
        <begin position="574"/>
        <end position="821"/>
    </location>
</feature>
<dbReference type="GO" id="GO:0071111">
    <property type="term" value="F:cyclic-guanylate-specific phosphodiesterase activity"/>
    <property type="evidence" value="ECO:0007669"/>
    <property type="project" value="InterPro"/>
</dbReference>
<dbReference type="SMART" id="SM00052">
    <property type="entry name" value="EAL"/>
    <property type="match status" value="1"/>
</dbReference>
<sequence length="821" mass="90641">MSPPRSIPSSPRKFFLGLRWKVVLGISLTLIPLVAFLTLYARASLLDQFQQTQSRLRGHQSNHFRTLVRERYQQMSRLANMVPALASLEDQGVAPADRMTDPGERLHLALESIGSLLDLEWDIRSVHWLALGEAPVALWLTDSEPLPDALIAAINKTPEQLTEQLQCDASHCRQYISSPILWHGETAGTLVLGRALGSILLTFKQLTGANLAIATPITTLDPDSSAQATTLRFQGATEPDIILPLLESQPTEALLASSSETPLAVHFGTHWYEIFHIDTSDAGLTAFVINRTTDERLGIRAIARNSLLIGLIGLLLAEVLLLLILRGPVERIRALSNLLPLLAENRFDALAERLPSTSGRLRWRDEIDTNVEVIGTLNQRMAIMQTEREAVQRELHWLADHDPLTSLLNRRRFDQEIAFAIEHADQTGTQGALLFIDLDNFKDVNDTSGHQAGDRLIKRIAKKLAAIVTPRGRIGRFGGDEFAVLINPADETELISLVKDIQHQIRSTSVRAGSHRHQVSASIGIVLFPRHGKDTQTLMANADLAMYQAKSKQHRGHWHLYSDTDMARAAANARVLWTREIGKALDESRFQLYFQPIMALPEGRIWRAETLLRLPLSDGRIANPAEFIPVAERTGLINAIDRWVMAAAIGVLAAHPQLSLAINLSAKALADPTLDGELMQLLQSSGINPQRLTLEITETVAIDNIDAAVVRMNALRALGCRFALDDFGSGFASYAYLKQLPVDDVKIDGSFIRDLADNTEDRIFVKSAADMAHAMGKKVIAEFVESQAIIDVLNELGVDFAQGYFIGRPVPELPATPDDPG</sequence>
<accession>H8YXJ3</accession>
<dbReference type="CDD" id="cd01949">
    <property type="entry name" value="GGDEF"/>
    <property type="match status" value="1"/>
</dbReference>
<dbReference type="Pfam" id="PF14827">
    <property type="entry name" value="dCache_3"/>
    <property type="match status" value="1"/>
</dbReference>
<dbReference type="InterPro" id="IPR043128">
    <property type="entry name" value="Rev_trsase/Diguanyl_cyclase"/>
</dbReference>
<dbReference type="PANTHER" id="PTHR33121:SF23">
    <property type="entry name" value="CYCLIC DI-GMP PHOSPHODIESTERASE PDEB"/>
    <property type="match status" value="1"/>
</dbReference>
<dbReference type="OrthoDB" id="9787514at2"/>
<dbReference type="SUPFAM" id="SSF55073">
    <property type="entry name" value="Nucleotide cyclase"/>
    <property type="match status" value="1"/>
</dbReference>
<dbReference type="Pfam" id="PF00563">
    <property type="entry name" value="EAL"/>
    <property type="match status" value="1"/>
</dbReference>
<dbReference type="InterPro" id="IPR035919">
    <property type="entry name" value="EAL_sf"/>
</dbReference>
<dbReference type="PROSITE" id="PS50883">
    <property type="entry name" value="EAL"/>
    <property type="match status" value="1"/>
</dbReference>
<feature type="transmembrane region" description="Helical" evidence="2">
    <location>
        <begin position="306"/>
        <end position="325"/>
    </location>
</feature>
<dbReference type="Gene3D" id="3.30.70.270">
    <property type="match status" value="1"/>
</dbReference>
<dbReference type="RefSeq" id="WP_009147254.1">
    <property type="nucleotide sequence ID" value="NZ_CP121471.1"/>
</dbReference>
<dbReference type="STRING" id="631362.Thi970DRAFT_00822"/>
<evidence type="ECO:0000313" key="6">
    <source>
        <dbReference type="Proteomes" id="UP000002964"/>
    </source>
</evidence>
<dbReference type="Proteomes" id="UP000002964">
    <property type="component" value="Unassembled WGS sequence"/>
</dbReference>
<dbReference type="InterPro" id="IPR029150">
    <property type="entry name" value="dCache_3"/>
</dbReference>
<dbReference type="SUPFAM" id="SSF141868">
    <property type="entry name" value="EAL domain-like"/>
    <property type="match status" value="1"/>
</dbReference>
<dbReference type="eggNOG" id="COG5001">
    <property type="taxonomic scope" value="Bacteria"/>
</dbReference>
<dbReference type="AlphaFoldDB" id="H8YXJ3"/>
<comment type="cofactor">
    <cofactor evidence="1">
        <name>Mg(2+)</name>
        <dbReference type="ChEBI" id="CHEBI:18420"/>
    </cofactor>
</comment>
<keyword evidence="6" id="KW-1185">Reference proteome</keyword>
<dbReference type="InterPro" id="IPR001633">
    <property type="entry name" value="EAL_dom"/>
</dbReference>
<dbReference type="InterPro" id="IPR000160">
    <property type="entry name" value="GGDEF_dom"/>
</dbReference>
<keyword evidence="2" id="KW-1133">Transmembrane helix</keyword>
<reference evidence="6" key="1">
    <citation type="submission" date="2011-06" db="EMBL/GenBank/DDBJ databases">
        <authorList>
            <consortium name="US DOE Joint Genome Institute (JGI-PGF)"/>
            <person name="Lucas S."/>
            <person name="Han J."/>
            <person name="Lapidus A."/>
            <person name="Cheng J.-F."/>
            <person name="Goodwin L."/>
            <person name="Pitluck S."/>
            <person name="Peters L."/>
            <person name="Land M.L."/>
            <person name="Hauser L."/>
            <person name="Vogl K."/>
            <person name="Liu Z."/>
            <person name="Overmann J."/>
            <person name="Frigaard N.-U."/>
            <person name="Bryant D.A."/>
            <person name="Woyke T.J."/>
        </authorList>
    </citation>
    <scope>NUCLEOTIDE SEQUENCE [LARGE SCALE GENOMIC DNA]</scope>
    <source>
        <strain evidence="6">970</strain>
    </source>
</reference>
<reference evidence="5 6" key="2">
    <citation type="submission" date="2011-11" db="EMBL/GenBank/DDBJ databases">
        <authorList>
            <consortium name="US DOE Joint Genome Institute"/>
            <person name="Lucas S."/>
            <person name="Han J."/>
            <person name="Lapidus A."/>
            <person name="Cheng J.-F."/>
            <person name="Goodwin L."/>
            <person name="Pitluck S."/>
            <person name="Peters L."/>
            <person name="Ovchinnikova G."/>
            <person name="Zhang X."/>
            <person name="Detter J.C."/>
            <person name="Han C."/>
            <person name="Tapia R."/>
            <person name="Land M."/>
            <person name="Hauser L."/>
            <person name="Kyrpides N."/>
            <person name="Ivanova N."/>
            <person name="Pagani I."/>
            <person name="Vogl K."/>
            <person name="Liu Z."/>
            <person name="Overmann J."/>
            <person name="Frigaard N.-U."/>
            <person name="Bryant D."/>
            <person name="Woyke T."/>
        </authorList>
    </citation>
    <scope>NUCLEOTIDE SEQUENCE [LARGE SCALE GENOMIC DNA]</scope>
    <source>
        <strain evidence="5 6">970</strain>
    </source>
</reference>
<dbReference type="NCBIfam" id="TIGR00254">
    <property type="entry name" value="GGDEF"/>
    <property type="match status" value="1"/>
</dbReference>
<gene>
    <name evidence="5" type="ORF">Thi970DRAFT_00822</name>
</gene>
<dbReference type="Gene3D" id="3.20.20.450">
    <property type="entry name" value="EAL domain"/>
    <property type="match status" value="1"/>
</dbReference>
<feature type="transmembrane region" description="Helical" evidence="2">
    <location>
        <begin position="20"/>
        <end position="41"/>
    </location>
</feature>
<feature type="domain" description="GGDEF" evidence="4">
    <location>
        <begin position="429"/>
        <end position="563"/>
    </location>
</feature>
<evidence type="ECO:0000313" key="5">
    <source>
        <dbReference type="EMBL" id="EIC23169.1"/>
    </source>
</evidence>
<dbReference type="PANTHER" id="PTHR33121">
    <property type="entry name" value="CYCLIC DI-GMP PHOSPHODIESTERASE PDEF"/>
    <property type="match status" value="1"/>
</dbReference>
<dbReference type="InterPro" id="IPR050706">
    <property type="entry name" value="Cyclic-di-GMP_PDE-like"/>
</dbReference>